<comment type="caution">
    <text evidence="1">The sequence shown here is derived from an EMBL/GenBank/DDBJ whole genome shotgun (WGS) entry which is preliminary data.</text>
</comment>
<accession>A0AC61PKR1</accession>
<reference evidence="1" key="1">
    <citation type="submission" date="2017-04" db="EMBL/GenBank/DDBJ databases">
        <authorList>
            <person name="Varghese N."/>
            <person name="Submissions S."/>
        </authorList>
    </citation>
    <scope>NUCLEOTIDE SEQUENCE</scope>
    <source>
        <strain evidence="1">WTE2008</strain>
    </source>
</reference>
<protein>
    <submittedName>
        <fullName evidence="1">Helix-turn-helix domain-containing protein</fullName>
    </submittedName>
</protein>
<evidence type="ECO:0000313" key="2">
    <source>
        <dbReference type="Proteomes" id="UP000192328"/>
    </source>
</evidence>
<name>A0AC61PKR1_9FIRM</name>
<dbReference type="EMBL" id="FWXZ01000002">
    <property type="protein sequence ID" value="SMC57129.1"/>
    <property type="molecule type" value="Genomic_DNA"/>
</dbReference>
<sequence>MDQVRTGRFIAARRKEKGLTQKQLAEKLGISDKTVSKWECGNGFPEVSLLLPLCDELGITVNDLLSAELVPGEAYQEKAENNMVDMIKEREENRRHYMLLSALGGVSLLSFLTLLFVACLPTGAISLTLRFIILAIAFLIFAVGLLAVIEGQRKIGYYQCARCSGTFVPTFWSHAFGLNVVSKRLLKCPRCGKRSFCKKVMSREPDAQEGD</sequence>
<proteinExistence type="predicted"/>
<gene>
    <name evidence="1" type="ORF">SAMN06297397_1420</name>
</gene>
<dbReference type="Proteomes" id="UP000192328">
    <property type="component" value="Unassembled WGS sequence"/>
</dbReference>
<evidence type="ECO:0000313" key="1">
    <source>
        <dbReference type="EMBL" id="SMC57129.1"/>
    </source>
</evidence>
<keyword evidence="2" id="KW-1185">Reference proteome</keyword>
<organism evidence="1 2">
    <name type="scientific">Aristaeella lactis</name>
    <dbReference type="NCBI Taxonomy" id="3046383"/>
    <lineage>
        <taxon>Bacteria</taxon>
        <taxon>Bacillati</taxon>
        <taxon>Bacillota</taxon>
        <taxon>Clostridia</taxon>
        <taxon>Eubacteriales</taxon>
        <taxon>Aristaeellaceae</taxon>
        <taxon>Aristaeella</taxon>
    </lineage>
</organism>